<accession>A0A815RV66</accession>
<proteinExistence type="predicted"/>
<sequence length="94" mass="10956">MLTTSQARNDLDSARNLHSVNEQEEKGNIDVNTTDNQVVIWGTDLHVNESNIQDVDPTNSYYMQKLKEIHLLKRLFINIDCAQLKQLDKIMYHQ</sequence>
<dbReference type="EMBL" id="CAJNOO010008251">
    <property type="protein sequence ID" value="CAF1479940.1"/>
    <property type="molecule type" value="Genomic_DNA"/>
</dbReference>
<evidence type="ECO:0000313" key="2">
    <source>
        <dbReference type="EMBL" id="CAF1438258.1"/>
    </source>
</evidence>
<dbReference type="Proteomes" id="UP000663882">
    <property type="component" value="Unassembled WGS sequence"/>
</dbReference>
<evidence type="ECO:0000313" key="5">
    <source>
        <dbReference type="EMBL" id="CAF4201799.1"/>
    </source>
</evidence>
<dbReference type="EMBL" id="CAJNOT010004595">
    <property type="protein sequence ID" value="CAF1438258.1"/>
    <property type="molecule type" value="Genomic_DNA"/>
</dbReference>
<gene>
    <name evidence="5" type="ORF">FNK824_LOCUS36301</name>
    <name evidence="4" type="ORF">OTI717_LOCUS36154</name>
    <name evidence="3" type="ORF">RFH988_LOCUS37940</name>
    <name evidence="2" type="ORF">ZHD862_LOCUS34701</name>
</gene>
<evidence type="ECO:0000313" key="3">
    <source>
        <dbReference type="EMBL" id="CAF1479940.1"/>
    </source>
</evidence>
<feature type="compositionally biased region" description="Basic and acidic residues" evidence="1">
    <location>
        <begin position="9"/>
        <end position="28"/>
    </location>
</feature>
<organism evidence="3 6">
    <name type="scientific">Rotaria sordida</name>
    <dbReference type="NCBI Taxonomy" id="392033"/>
    <lineage>
        <taxon>Eukaryota</taxon>
        <taxon>Metazoa</taxon>
        <taxon>Spiralia</taxon>
        <taxon>Gnathifera</taxon>
        <taxon>Rotifera</taxon>
        <taxon>Eurotatoria</taxon>
        <taxon>Bdelloidea</taxon>
        <taxon>Philodinida</taxon>
        <taxon>Philodinidae</taxon>
        <taxon>Rotaria</taxon>
    </lineage>
</organism>
<dbReference type="Proteomes" id="UP000663864">
    <property type="component" value="Unassembled WGS sequence"/>
</dbReference>
<dbReference type="OrthoDB" id="10251574at2759"/>
<dbReference type="Proteomes" id="UP000663823">
    <property type="component" value="Unassembled WGS sequence"/>
</dbReference>
<name>A0A815RV66_9BILA</name>
<dbReference type="EMBL" id="CAJOBE010016567">
    <property type="protein sequence ID" value="CAF4201799.1"/>
    <property type="molecule type" value="Genomic_DNA"/>
</dbReference>
<dbReference type="AlphaFoldDB" id="A0A815RV66"/>
<dbReference type="EMBL" id="CAJOAX010014933">
    <property type="protein sequence ID" value="CAF4149481.1"/>
    <property type="molecule type" value="Genomic_DNA"/>
</dbReference>
<evidence type="ECO:0000313" key="4">
    <source>
        <dbReference type="EMBL" id="CAF4149481.1"/>
    </source>
</evidence>
<feature type="region of interest" description="Disordered" evidence="1">
    <location>
        <begin position="1"/>
        <end position="29"/>
    </location>
</feature>
<reference evidence="3" key="1">
    <citation type="submission" date="2021-02" db="EMBL/GenBank/DDBJ databases">
        <authorList>
            <person name="Nowell W R."/>
        </authorList>
    </citation>
    <scope>NUCLEOTIDE SEQUENCE</scope>
</reference>
<comment type="caution">
    <text evidence="3">The sequence shown here is derived from an EMBL/GenBank/DDBJ whole genome shotgun (WGS) entry which is preliminary data.</text>
</comment>
<evidence type="ECO:0000313" key="6">
    <source>
        <dbReference type="Proteomes" id="UP000663882"/>
    </source>
</evidence>
<dbReference type="Proteomes" id="UP000663874">
    <property type="component" value="Unassembled WGS sequence"/>
</dbReference>
<protein>
    <submittedName>
        <fullName evidence="3">Uncharacterized protein</fullName>
    </submittedName>
</protein>
<evidence type="ECO:0000256" key="1">
    <source>
        <dbReference type="SAM" id="MobiDB-lite"/>
    </source>
</evidence>